<dbReference type="Proteomes" id="UP000740557">
    <property type="component" value="Unassembled WGS sequence"/>
</dbReference>
<dbReference type="Gene3D" id="1.10.287.1260">
    <property type="match status" value="1"/>
</dbReference>
<dbReference type="AlphaFoldDB" id="A0A955J3P0"/>
<gene>
    <name evidence="2" type="ORF">KC980_03740</name>
</gene>
<accession>A0A955J3P0</accession>
<evidence type="ECO:0000256" key="1">
    <source>
        <dbReference type="SAM" id="Phobius"/>
    </source>
</evidence>
<organism evidence="2 3">
    <name type="scientific">candidate division WWE3 bacterium</name>
    <dbReference type="NCBI Taxonomy" id="2053526"/>
    <lineage>
        <taxon>Bacteria</taxon>
        <taxon>Katanobacteria</taxon>
    </lineage>
</organism>
<evidence type="ECO:0000313" key="2">
    <source>
        <dbReference type="EMBL" id="MCA9308600.1"/>
    </source>
</evidence>
<evidence type="ECO:0000313" key="3">
    <source>
        <dbReference type="Proteomes" id="UP000740557"/>
    </source>
</evidence>
<reference evidence="2" key="1">
    <citation type="submission" date="2020-04" db="EMBL/GenBank/DDBJ databases">
        <authorList>
            <person name="Zhang T."/>
        </authorList>
    </citation>
    <scope>NUCLEOTIDE SEQUENCE</scope>
    <source>
        <strain evidence="2">HKST-UBA79</strain>
    </source>
</reference>
<name>A0A955J3P0_UNCKA</name>
<dbReference type="EMBL" id="JAGQNX010000118">
    <property type="protein sequence ID" value="MCA9308600.1"/>
    <property type="molecule type" value="Genomic_DNA"/>
</dbReference>
<dbReference type="GO" id="GO:0016020">
    <property type="term" value="C:membrane"/>
    <property type="evidence" value="ECO:0007669"/>
    <property type="project" value="InterPro"/>
</dbReference>
<proteinExistence type="predicted"/>
<sequence>MTFADTFVAPFQLFFNQLALFVPKLLAAYVIWLVGKQLIEWAVVAIDRLDVKSWEFDDVVREKIKNVFVPTSKIILVLVILDTFGIATSFVSAIVSGITYTLAIALGLAFGKALEPEAKDLTQKVKHMLSHK</sequence>
<protein>
    <recommendedName>
        <fullName evidence="4">Mechanosensitive ion channel family protein</fullName>
    </recommendedName>
</protein>
<comment type="caution">
    <text evidence="2">The sequence shown here is derived from an EMBL/GenBank/DDBJ whole genome shotgun (WGS) entry which is preliminary data.</text>
</comment>
<keyword evidence="1" id="KW-0472">Membrane</keyword>
<evidence type="ECO:0008006" key="4">
    <source>
        <dbReference type="Google" id="ProtNLM"/>
    </source>
</evidence>
<dbReference type="SUPFAM" id="SSF82861">
    <property type="entry name" value="Mechanosensitive channel protein MscS (YggB), transmembrane region"/>
    <property type="match status" value="1"/>
</dbReference>
<dbReference type="InterPro" id="IPR011014">
    <property type="entry name" value="MscS_channel_TM-2"/>
</dbReference>
<keyword evidence="1" id="KW-0812">Transmembrane</keyword>
<keyword evidence="1" id="KW-1133">Transmembrane helix</keyword>
<reference evidence="2" key="2">
    <citation type="journal article" date="2021" name="Microbiome">
        <title>Successional dynamics and alternative stable states in a saline activated sludge microbial community over 9 years.</title>
        <authorList>
            <person name="Wang Y."/>
            <person name="Ye J."/>
            <person name="Ju F."/>
            <person name="Liu L."/>
            <person name="Boyd J.A."/>
            <person name="Deng Y."/>
            <person name="Parks D.H."/>
            <person name="Jiang X."/>
            <person name="Yin X."/>
            <person name="Woodcroft B.J."/>
            <person name="Tyson G.W."/>
            <person name="Hugenholtz P."/>
            <person name="Polz M.F."/>
            <person name="Zhang T."/>
        </authorList>
    </citation>
    <scope>NUCLEOTIDE SEQUENCE</scope>
    <source>
        <strain evidence="2">HKST-UBA79</strain>
    </source>
</reference>
<feature type="transmembrane region" description="Helical" evidence="1">
    <location>
        <begin position="67"/>
        <end position="87"/>
    </location>
</feature>